<gene>
    <name evidence="1" type="ORF">N7460_002259</name>
</gene>
<dbReference type="EMBL" id="JAQJZL010000002">
    <property type="protein sequence ID" value="KAJ6051725.1"/>
    <property type="molecule type" value="Genomic_DNA"/>
</dbReference>
<keyword evidence="2" id="KW-1185">Reference proteome</keyword>
<protein>
    <submittedName>
        <fullName evidence="1">Uncharacterized protein</fullName>
    </submittedName>
</protein>
<organism evidence="1 2">
    <name type="scientific">Penicillium canescens</name>
    <dbReference type="NCBI Taxonomy" id="5083"/>
    <lineage>
        <taxon>Eukaryota</taxon>
        <taxon>Fungi</taxon>
        <taxon>Dikarya</taxon>
        <taxon>Ascomycota</taxon>
        <taxon>Pezizomycotina</taxon>
        <taxon>Eurotiomycetes</taxon>
        <taxon>Eurotiomycetidae</taxon>
        <taxon>Eurotiales</taxon>
        <taxon>Aspergillaceae</taxon>
        <taxon>Penicillium</taxon>
    </lineage>
</organism>
<comment type="caution">
    <text evidence="1">The sequence shown here is derived from an EMBL/GenBank/DDBJ whole genome shotgun (WGS) entry which is preliminary data.</text>
</comment>
<evidence type="ECO:0000313" key="2">
    <source>
        <dbReference type="Proteomes" id="UP001219568"/>
    </source>
</evidence>
<reference evidence="1" key="2">
    <citation type="submission" date="2023-01" db="EMBL/GenBank/DDBJ databases">
        <authorList>
            <person name="Petersen C."/>
        </authorList>
    </citation>
    <scope>NUCLEOTIDE SEQUENCE</scope>
    <source>
        <strain evidence="1">IBT 15450</strain>
    </source>
</reference>
<evidence type="ECO:0000313" key="1">
    <source>
        <dbReference type="EMBL" id="KAJ6051725.1"/>
    </source>
</evidence>
<dbReference type="AlphaFoldDB" id="A0AAD6IKY5"/>
<reference evidence="1" key="1">
    <citation type="journal article" date="2023" name="IMA Fungus">
        <title>Comparative genomic study of the Penicillium genus elucidates a diverse pangenome and 15 lateral gene transfer events.</title>
        <authorList>
            <person name="Petersen C."/>
            <person name="Sorensen T."/>
            <person name="Nielsen M.R."/>
            <person name="Sondergaard T.E."/>
            <person name="Sorensen J.L."/>
            <person name="Fitzpatrick D.A."/>
            <person name="Frisvad J.C."/>
            <person name="Nielsen K.L."/>
        </authorList>
    </citation>
    <scope>NUCLEOTIDE SEQUENCE</scope>
    <source>
        <strain evidence="1">IBT 15450</strain>
    </source>
</reference>
<name>A0AAD6IKY5_PENCN</name>
<accession>A0AAD6IKY5</accession>
<dbReference type="Proteomes" id="UP001219568">
    <property type="component" value="Unassembled WGS sequence"/>
</dbReference>
<proteinExistence type="predicted"/>
<sequence>MFLGRLSVKVRNRMANGKVCKALGVDQIIKKPIKVVLENSAARREDRPKIIIELDPFQSR</sequence>